<evidence type="ECO:0000313" key="7">
    <source>
        <dbReference type="Proteomes" id="UP000838763"/>
    </source>
</evidence>
<dbReference type="Pfam" id="PF01126">
    <property type="entry name" value="Heme_oxygenase"/>
    <property type="match status" value="1"/>
</dbReference>
<keyword evidence="2" id="KW-0479">Metal-binding</keyword>
<comment type="caution">
    <text evidence="6">The sequence shown here is derived from an EMBL/GenBank/DDBJ whole genome shotgun (WGS) entry which is preliminary data.</text>
</comment>
<feature type="transmembrane region" description="Helical" evidence="5">
    <location>
        <begin position="187"/>
        <end position="205"/>
    </location>
</feature>
<keyword evidence="3" id="KW-0408">Iron</keyword>
<evidence type="ECO:0000256" key="2">
    <source>
        <dbReference type="ARBA" id="ARBA00022723"/>
    </source>
</evidence>
<feature type="region of interest" description="Disordered" evidence="4">
    <location>
        <begin position="85"/>
        <end position="114"/>
    </location>
</feature>
<evidence type="ECO:0000256" key="3">
    <source>
        <dbReference type="ARBA" id="ARBA00023004"/>
    </source>
</evidence>
<feature type="compositionally biased region" description="Low complexity" evidence="4">
    <location>
        <begin position="104"/>
        <end position="114"/>
    </location>
</feature>
<dbReference type="Gene3D" id="1.20.910.10">
    <property type="entry name" value="Heme oxygenase-like"/>
    <property type="match status" value="1"/>
</dbReference>
<evidence type="ECO:0000313" key="6">
    <source>
        <dbReference type="EMBL" id="CAI4210436.1"/>
    </source>
</evidence>
<accession>A0A9P1GUU9</accession>
<dbReference type="InterPro" id="IPR016053">
    <property type="entry name" value="Haem_Oase-like"/>
</dbReference>
<dbReference type="InterPro" id="IPR016084">
    <property type="entry name" value="Haem_Oase-like_multi-hlx"/>
</dbReference>
<dbReference type="GO" id="GO:0004392">
    <property type="term" value="F:heme oxygenase (decyclizing) activity"/>
    <property type="evidence" value="ECO:0007669"/>
    <property type="project" value="InterPro"/>
</dbReference>
<reference evidence="6" key="1">
    <citation type="submission" date="2022-11" db="EMBL/GenBank/DDBJ databases">
        <authorList>
            <person name="Scott C."/>
            <person name="Bruce N."/>
        </authorList>
    </citation>
    <scope>NUCLEOTIDE SEQUENCE</scope>
</reference>
<name>A0A9P1GUU9_9PEZI</name>
<feature type="region of interest" description="Disordered" evidence="4">
    <location>
        <begin position="1"/>
        <end position="20"/>
    </location>
</feature>
<sequence>MASSEPTVGGRQKTVAESLRGATRTLHKELNRLIVSRLPLALPPQTVDPSVYASGILHIAPVYITFESLWLEINEGLANQIPATNTAGQTIPQDPEPLAGGGSTSSPLPGSGLPGSARVSETVKTLLRNLYVPGLSRSEALKSDLRQLTGWSTEEVEEQLQHISSTGALQKFTAIIQQSIRDKPHVLVAYTYILYMALFAGGRFIRASLESAGDEFWDLPLNFFHFNTPRDGEDIKEEFKQHLSDAESMLTRLEIDDMVHEAVVIFEEMHAVVHQLDERFTPLDARDGPLFALPSEPHRSRAAITKQRSEQEAARGGHDSYGYSHDDLESKIVIPHTPKKKTGRSSEDSSSSTRSVRFVEQTPPSEKRKRGFSFDGQDDDTLGTWVRSEDSILRTLLLVLAYAAALMGFGLIAAITITSWWKGKPGSTTAAAMVAVEAVAEAVVGRNDMGL</sequence>
<keyword evidence="1" id="KW-0349">Heme</keyword>
<dbReference type="GO" id="GO:0046872">
    <property type="term" value="F:metal ion binding"/>
    <property type="evidence" value="ECO:0007669"/>
    <property type="project" value="UniProtKB-KW"/>
</dbReference>
<keyword evidence="7" id="KW-1185">Reference proteome</keyword>
<evidence type="ECO:0000256" key="1">
    <source>
        <dbReference type="ARBA" id="ARBA00022617"/>
    </source>
</evidence>
<dbReference type="PANTHER" id="PTHR10720">
    <property type="entry name" value="HEME OXYGENASE"/>
    <property type="match status" value="1"/>
</dbReference>
<dbReference type="GO" id="GO:0006788">
    <property type="term" value="P:heme oxidation"/>
    <property type="evidence" value="ECO:0007669"/>
    <property type="project" value="InterPro"/>
</dbReference>
<evidence type="ECO:0000256" key="4">
    <source>
        <dbReference type="SAM" id="MobiDB-lite"/>
    </source>
</evidence>
<keyword evidence="5" id="KW-0812">Transmembrane</keyword>
<protein>
    <recommendedName>
        <fullName evidence="8">Heme oxygenase-like protein</fullName>
    </recommendedName>
</protein>
<gene>
    <name evidence="6" type="ORF">PPNO1_LOCUS239</name>
</gene>
<evidence type="ECO:0008006" key="8">
    <source>
        <dbReference type="Google" id="ProtNLM"/>
    </source>
</evidence>
<dbReference type="PANTHER" id="PTHR10720:SF0">
    <property type="entry name" value="HEME OXYGENASE"/>
    <property type="match status" value="1"/>
</dbReference>
<dbReference type="AlphaFoldDB" id="A0A9P1GUU9"/>
<keyword evidence="5" id="KW-1133">Transmembrane helix</keyword>
<dbReference type="EMBL" id="CALLCH030000001">
    <property type="protein sequence ID" value="CAI4210436.1"/>
    <property type="molecule type" value="Genomic_DNA"/>
</dbReference>
<keyword evidence="5" id="KW-0472">Membrane</keyword>
<feature type="region of interest" description="Disordered" evidence="4">
    <location>
        <begin position="291"/>
        <end position="374"/>
    </location>
</feature>
<dbReference type="OrthoDB" id="652091at2759"/>
<dbReference type="InterPro" id="IPR002051">
    <property type="entry name" value="Haem_Oase"/>
</dbReference>
<dbReference type="SUPFAM" id="SSF48613">
    <property type="entry name" value="Heme oxygenase-like"/>
    <property type="match status" value="1"/>
</dbReference>
<proteinExistence type="predicted"/>
<dbReference type="CDD" id="cd19165">
    <property type="entry name" value="HemeO"/>
    <property type="match status" value="1"/>
</dbReference>
<evidence type="ECO:0000256" key="5">
    <source>
        <dbReference type="SAM" id="Phobius"/>
    </source>
</evidence>
<feature type="compositionally biased region" description="Basic and acidic residues" evidence="4">
    <location>
        <begin position="307"/>
        <end position="330"/>
    </location>
</feature>
<dbReference type="Proteomes" id="UP000838763">
    <property type="component" value="Unassembled WGS sequence"/>
</dbReference>
<organism evidence="6 7">
    <name type="scientific">Parascedosporium putredinis</name>
    <dbReference type="NCBI Taxonomy" id="1442378"/>
    <lineage>
        <taxon>Eukaryota</taxon>
        <taxon>Fungi</taxon>
        <taxon>Dikarya</taxon>
        <taxon>Ascomycota</taxon>
        <taxon>Pezizomycotina</taxon>
        <taxon>Sordariomycetes</taxon>
        <taxon>Hypocreomycetidae</taxon>
        <taxon>Microascales</taxon>
        <taxon>Microascaceae</taxon>
        <taxon>Parascedosporium</taxon>
    </lineage>
</organism>
<feature type="transmembrane region" description="Helical" evidence="5">
    <location>
        <begin position="396"/>
        <end position="421"/>
    </location>
</feature>